<dbReference type="PROSITE" id="PS50956">
    <property type="entry name" value="HTH_ASNC_2"/>
    <property type="match status" value="1"/>
</dbReference>
<dbReference type="SUPFAM" id="SSF46785">
    <property type="entry name" value="Winged helix' DNA-binding domain"/>
    <property type="match status" value="1"/>
</dbReference>
<dbReference type="GO" id="GO:0006355">
    <property type="term" value="P:regulation of DNA-templated transcription"/>
    <property type="evidence" value="ECO:0007669"/>
    <property type="project" value="UniProtKB-ARBA"/>
</dbReference>
<evidence type="ECO:0000259" key="4">
    <source>
        <dbReference type="PROSITE" id="PS50956"/>
    </source>
</evidence>
<keyword evidence="2" id="KW-0238">DNA-binding</keyword>
<dbReference type="Pfam" id="PF13412">
    <property type="entry name" value="HTH_24"/>
    <property type="match status" value="1"/>
</dbReference>
<proteinExistence type="predicted"/>
<comment type="caution">
    <text evidence="5">The sequence shown here is derived from an EMBL/GenBank/DDBJ whole genome shotgun (WGS) entry which is preliminary data.</text>
</comment>
<keyword evidence="6" id="KW-1185">Reference proteome</keyword>
<evidence type="ECO:0000256" key="2">
    <source>
        <dbReference type="ARBA" id="ARBA00023125"/>
    </source>
</evidence>
<gene>
    <name evidence="5" type="ORF">C8D85_1490</name>
</gene>
<dbReference type="GO" id="GO:0043565">
    <property type="term" value="F:sequence-specific DNA binding"/>
    <property type="evidence" value="ECO:0007669"/>
    <property type="project" value="InterPro"/>
</dbReference>
<dbReference type="InterPro" id="IPR019887">
    <property type="entry name" value="Tscrpt_reg_AsnC/Lrp_C"/>
</dbReference>
<dbReference type="AlphaFoldDB" id="A0A4R6XA42"/>
<dbReference type="EMBL" id="SNZA01000002">
    <property type="protein sequence ID" value="TDR13957.1"/>
    <property type="molecule type" value="Genomic_DNA"/>
</dbReference>
<dbReference type="SUPFAM" id="SSF54909">
    <property type="entry name" value="Dimeric alpha+beta barrel"/>
    <property type="match status" value="1"/>
</dbReference>
<dbReference type="PRINTS" id="PR00033">
    <property type="entry name" value="HTHASNC"/>
</dbReference>
<dbReference type="InterPro" id="IPR000485">
    <property type="entry name" value="AsnC-type_HTH_dom"/>
</dbReference>
<dbReference type="InterPro" id="IPR036390">
    <property type="entry name" value="WH_DNA-bd_sf"/>
</dbReference>
<evidence type="ECO:0000313" key="6">
    <source>
        <dbReference type="Proteomes" id="UP000295729"/>
    </source>
</evidence>
<dbReference type="Proteomes" id="UP000295729">
    <property type="component" value="Unassembled WGS sequence"/>
</dbReference>
<feature type="domain" description="HTH asnC-type" evidence="4">
    <location>
        <begin position="3"/>
        <end position="64"/>
    </location>
</feature>
<dbReference type="CDD" id="cd00090">
    <property type="entry name" value="HTH_ARSR"/>
    <property type="match status" value="1"/>
</dbReference>
<dbReference type="GO" id="GO:0043200">
    <property type="term" value="P:response to amino acid"/>
    <property type="evidence" value="ECO:0007669"/>
    <property type="project" value="TreeGrafter"/>
</dbReference>
<dbReference type="SMART" id="SM00344">
    <property type="entry name" value="HTH_ASNC"/>
    <property type="match status" value="1"/>
</dbReference>
<dbReference type="Pfam" id="PF01037">
    <property type="entry name" value="AsnC_trans_reg"/>
    <property type="match status" value="1"/>
</dbReference>
<evidence type="ECO:0000256" key="1">
    <source>
        <dbReference type="ARBA" id="ARBA00023015"/>
    </source>
</evidence>
<dbReference type="RefSeq" id="WP_133561201.1">
    <property type="nucleotide sequence ID" value="NZ_SNZA01000002.1"/>
</dbReference>
<dbReference type="InterPro" id="IPR011008">
    <property type="entry name" value="Dimeric_a/b-barrel"/>
</dbReference>
<dbReference type="InterPro" id="IPR019888">
    <property type="entry name" value="Tscrpt_reg_AsnC-like"/>
</dbReference>
<accession>A0A4R6XA42</accession>
<dbReference type="PANTHER" id="PTHR30154:SF46">
    <property type="entry name" value="TRANSCRIPTIONAL REGULATORY PROTEIN"/>
    <property type="match status" value="1"/>
</dbReference>
<dbReference type="Gene3D" id="1.10.10.10">
    <property type="entry name" value="Winged helix-like DNA-binding domain superfamily/Winged helix DNA-binding domain"/>
    <property type="match status" value="1"/>
</dbReference>
<evidence type="ECO:0000313" key="5">
    <source>
        <dbReference type="EMBL" id="TDR13957.1"/>
    </source>
</evidence>
<dbReference type="PANTHER" id="PTHR30154">
    <property type="entry name" value="LEUCINE-RESPONSIVE REGULATORY PROTEIN"/>
    <property type="match status" value="1"/>
</dbReference>
<organism evidence="5 6">
    <name type="scientific">Marinomonas communis</name>
    <dbReference type="NCBI Taxonomy" id="28254"/>
    <lineage>
        <taxon>Bacteria</taxon>
        <taxon>Pseudomonadati</taxon>
        <taxon>Pseudomonadota</taxon>
        <taxon>Gammaproteobacteria</taxon>
        <taxon>Oceanospirillales</taxon>
        <taxon>Oceanospirillaceae</taxon>
        <taxon>Marinomonas</taxon>
    </lineage>
</organism>
<name>A0A4R6XA42_9GAMM</name>
<dbReference type="InterPro" id="IPR011991">
    <property type="entry name" value="ArsR-like_HTH"/>
</dbReference>
<reference evidence="5 6" key="1">
    <citation type="submission" date="2019-03" db="EMBL/GenBank/DDBJ databases">
        <title>Genomic Encyclopedia of Type Strains, Phase IV (KMG-IV): sequencing the most valuable type-strain genomes for metagenomic binning, comparative biology and taxonomic classification.</title>
        <authorList>
            <person name="Goeker M."/>
        </authorList>
    </citation>
    <scope>NUCLEOTIDE SEQUENCE [LARGE SCALE GENOMIC DNA]</scope>
    <source>
        <strain evidence="5 6">DSM 5604</strain>
    </source>
</reference>
<keyword evidence="3" id="KW-0804">Transcription</keyword>
<dbReference type="Gene3D" id="3.30.70.920">
    <property type="match status" value="1"/>
</dbReference>
<protein>
    <submittedName>
        <fullName evidence="5">AsnC family transcriptional regulator</fullName>
    </submittedName>
</protein>
<dbReference type="InterPro" id="IPR036388">
    <property type="entry name" value="WH-like_DNA-bd_sf"/>
</dbReference>
<keyword evidence="1" id="KW-0805">Transcription regulation</keyword>
<dbReference type="GO" id="GO:0005829">
    <property type="term" value="C:cytosol"/>
    <property type="evidence" value="ECO:0007669"/>
    <property type="project" value="TreeGrafter"/>
</dbReference>
<dbReference type="OrthoDB" id="8590699at2"/>
<sequence>MALDRTDIQLLALLQKNGRLSNAKLAEALSLSETPCWRRLKKLEEEKVISSYQANIDRRKVGFGVMAFVQISCTSHDEESTLLFERIIEESENVQACHNTTGEADFMLQVVAKDLDDYSAFVENTLRKLPGVSAIRSNISLREVKSSTRLPLE</sequence>
<evidence type="ECO:0000256" key="3">
    <source>
        <dbReference type="ARBA" id="ARBA00023163"/>
    </source>
</evidence>